<evidence type="ECO:0000313" key="3">
    <source>
        <dbReference type="EMBL" id="RRS04846.1"/>
    </source>
</evidence>
<dbReference type="PANTHER" id="PTHR30273">
    <property type="entry name" value="PERIPLASMIC SIGNAL SENSOR AND SIGMA FACTOR ACTIVATOR FECR-RELATED"/>
    <property type="match status" value="1"/>
</dbReference>
<evidence type="ECO:0000256" key="1">
    <source>
        <dbReference type="SAM" id="Phobius"/>
    </source>
</evidence>
<dbReference type="InterPro" id="IPR006860">
    <property type="entry name" value="FecR"/>
</dbReference>
<sequence length="341" mass="36771">MSRANSLSLSASERLIEHGLKLIAKAAVEPPEGAERARQSMAQWRLTSPAHEAAAIEAQRRWQLLGGIATDVHARFEHTPAAPSRRQALRGLAAFAGCTVLAGSAGGWYWWRQPVFDQRYATGTAELRAVTLPDLAGAPGSRLDLNARTRLWARLYRHQRVVMLDKGEARFDISPDAARPFLVETRAGRITVLGTAFTVKDRGGPVSIHVEHGHVRFEPRSQPGEPMPAVDLRAGQALTLRPGQPAQLRSAVDAGQASAWRDGWLVFDNTRLDEALPAINAHRAQPITLGDGRVGRLPLTGRFKAADSASLLAALPAILPLSVQVQADGRVALHTTTGSAP</sequence>
<feature type="domain" description="FecR protein" evidence="2">
    <location>
        <begin position="119"/>
        <end position="216"/>
    </location>
</feature>
<feature type="transmembrane region" description="Helical" evidence="1">
    <location>
        <begin position="92"/>
        <end position="111"/>
    </location>
</feature>
<keyword evidence="1" id="KW-1133">Transmembrane helix</keyword>
<protein>
    <submittedName>
        <fullName evidence="3">Iron dicitrate transport regulator FecR</fullName>
    </submittedName>
</protein>
<evidence type="ECO:0000259" key="2">
    <source>
        <dbReference type="Pfam" id="PF04773"/>
    </source>
</evidence>
<reference evidence="3 4" key="1">
    <citation type="submission" date="2018-12" db="EMBL/GenBank/DDBJ databases">
        <title>The whole draft genome of Aquabacterium sp. SJQ9.</title>
        <authorList>
            <person name="Sun L."/>
            <person name="Gao X."/>
            <person name="Chen W."/>
            <person name="Huang K."/>
        </authorList>
    </citation>
    <scope>NUCLEOTIDE SEQUENCE [LARGE SCALE GENOMIC DNA]</scope>
    <source>
        <strain evidence="3 4">SJQ9</strain>
    </source>
</reference>
<dbReference type="RefSeq" id="WP_125242664.1">
    <property type="nucleotide sequence ID" value="NZ_RSED01000005.1"/>
</dbReference>
<dbReference type="InterPro" id="IPR012373">
    <property type="entry name" value="Ferrdict_sens_TM"/>
</dbReference>
<dbReference type="GO" id="GO:0016989">
    <property type="term" value="F:sigma factor antagonist activity"/>
    <property type="evidence" value="ECO:0007669"/>
    <property type="project" value="TreeGrafter"/>
</dbReference>
<accession>A0A3R8T5Z5</accession>
<dbReference type="PIRSF" id="PIRSF018266">
    <property type="entry name" value="FecR"/>
    <property type="match status" value="1"/>
</dbReference>
<dbReference type="Gene3D" id="2.60.120.1440">
    <property type="match status" value="1"/>
</dbReference>
<dbReference type="AlphaFoldDB" id="A0A3R8T5Z5"/>
<comment type="caution">
    <text evidence="3">The sequence shown here is derived from an EMBL/GenBank/DDBJ whole genome shotgun (WGS) entry which is preliminary data.</text>
</comment>
<proteinExistence type="predicted"/>
<keyword evidence="4" id="KW-1185">Reference proteome</keyword>
<gene>
    <name evidence="3" type="ORF">EIP75_07635</name>
</gene>
<keyword evidence="1" id="KW-0812">Transmembrane</keyword>
<dbReference type="OrthoDB" id="1100567at2"/>
<dbReference type="Proteomes" id="UP000269265">
    <property type="component" value="Unassembled WGS sequence"/>
</dbReference>
<name>A0A3R8T5Z5_9BURK</name>
<evidence type="ECO:0000313" key="4">
    <source>
        <dbReference type="Proteomes" id="UP000269265"/>
    </source>
</evidence>
<dbReference type="EMBL" id="RSED01000005">
    <property type="protein sequence ID" value="RRS04846.1"/>
    <property type="molecule type" value="Genomic_DNA"/>
</dbReference>
<keyword evidence="1" id="KW-0472">Membrane</keyword>
<dbReference type="Pfam" id="PF04773">
    <property type="entry name" value="FecR"/>
    <property type="match status" value="1"/>
</dbReference>
<dbReference type="PANTHER" id="PTHR30273:SF2">
    <property type="entry name" value="PROTEIN FECR"/>
    <property type="match status" value="1"/>
</dbReference>
<organism evidence="3 4">
    <name type="scientific">Aquabacterium soli</name>
    <dbReference type="NCBI Taxonomy" id="2493092"/>
    <lineage>
        <taxon>Bacteria</taxon>
        <taxon>Pseudomonadati</taxon>
        <taxon>Pseudomonadota</taxon>
        <taxon>Betaproteobacteria</taxon>
        <taxon>Burkholderiales</taxon>
        <taxon>Aquabacterium</taxon>
    </lineage>
</organism>